<dbReference type="AlphaFoldDB" id="A0A8J6IRW8"/>
<evidence type="ECO:0000259" key="2">
    <source>
        <dbReference type="Pfam" id="PF00144"/>
    </source>
</evidence>
<evidence type="ECO:0000256" key="1">
    <source>
        <dbReference type="SAM" id="SignalP"/>
    </source>
</evidence>
<dbReference type="InterPro" id="IPR001466">
    <property type="entry name" value="Beta-lactam-related"/>
</dbReference>
<evidence type="ECO:0000313" key="5">
    <source>
        <dbReference type="Proteomes" id="UP000601768"/>
    </source>
</evidence>
<dbReference type="Gene3D" id="3.40.710.10">
    <property type="entry name" value="DD-peptidase/beta-lactamase superfamily"/>
    <property type="match status" value="1"/>
</dbReference>
<gene>
    <name evidence="4" type="ORF">H8B19_07215</name>
</gene>
<accession>A0A8J6IRW8</accession>
<dbReference type="EMBL" id="JACNEP010000004">
    <property type="protein sequence ID" value="MBC3765661.1"/>
    <property type="molecule type" value="Genomic_DNA"/>
</dbReference>
<dbReference type="InterPro" id="IPR050491">
    <property type="entry name" value="AmpC-like"/>
</dbReference>
<keyword evidence="1" id="KW-0732">Signal</keyword>
<protein>
    <submittedName>
        <fullName evidence="4">Serine hydrolase</fullName>
    </submittedName>
</protein>
<dbReference type="GO" id="GO:0016787">
    <property type="term" value="F:hydrolase activity"/>
    <property type="evidence" value="ECO:0007669"/>
    <property type="project" value="UniProtKB-KW"/>
</dbReference>
<reference evidence="4" key="2">
    <citation type="submission" date="2020-08" db="EMBL/GenBank/DDBJ databases">
        <authorList>
            <person name="Lai Q."/>
        </authorList>
    </citation>
    <scope>NUCLEOTIDE SEQUENCE</scope>
    <source>
        <strain evidence="4">S27-2</strain>
    </source>
</reference>
<organism evidence="4 5">
    <name type="scientific">Neptunicella marina</name>
    <dbReference type="NCBI Taxonomy" id="2125989"/>
    <lineage>
        <taxon>Bacteria</taxon>
        <taxon>Pseudomonadati</taxon>
        <taxon>Pseudomonadota</taxon>
        <taxon>Gammaproteobacteria</taxon>
        <taxon>Alteromonadales</taxon>
        <taxon>Alteromonadaceae</taxon>
        <taxon>Neptunicella</taxon>
    </lineage>
</organism>
<keyword evidence="4" id="KW-0378">Hydrolase</keyword>
<feature type="chain" id="PRO_5035297606" evidence="1">
    <location>
        <begin position="19"/>
        <end position="515"/>
    </location>
</feature>
<feature type="signal peptide" evidence="1">
    <location>
        <begin position="1"/>
        <end position="18"/>
    </location>
</feature>
<dbReference type="Gene3D" id="2.40.128.600">
    <property type="match status" value="1"/>
</dbReference>
<feature type="domain" description="Beta-lactamase-related" evidence="2">
    <location>
        <begin position="26"/>
        <end position="364"/>
    </location>
</feature>
<dbReference type="PANTHER" id="PTHR46825">
    <property type="entry name" value="D-ALANYL-D-ALANINE-CARBOXYPEPTIDASE/ENDOPEPTIDASE AMPH"/>
    <property type="match status" value="1"/>
</dbReference>
<reference evidence="4" key="1">
    <citation type="journal article" date="2018" name="Int. J. Syst. Evol. Microbiol.">
        <title>Neptunicella marina gen. nov., sp. nov., isolated from surface seawater.</title>
        <authorList>
            <person name="Liu X."/>
            <person name="Lai Q."/>
            <person name="Du Y."/>
            <person name="Zhang X."/>
            <person name="Liu Z."/>
            <person name="Sun F."/>
            <person name="Shao Z."/>
        </authorList>
    </citation>
    <scope>NUCLEOTIDE SEQUENCE</scope>
    <source>
        <strain evidence="4">S27-2</strain>
    </source>
</reference>
<evidence type="ECO:0000259" key="3">
    <source>
        <dbReference type="Pfam" id="PF11954"/>
    </source>
</evidence>
<dbReference type="SUPFAM" id="SSF56601">
    <property type="entry name" value="beta-lactamase/transpeptidase-like"/>
    <property type="match status" value="1"/>
</dbReference>
<dbReference type="PANTHER" id="PTHR46825:SF15">
    <property type="entry name" value="BETA-LACTAMASE-RELATED DOMAIN-CONTAINING PROTEIN"/>
    <property type="match status" value="1"/>
</dbReference>
<feature type="domain" description="Peptidase S12 Pab87-related C-terminal" evidence="3">
    <location>
        <begin position="415"/>
        <end position="513"/>
    </location>
</feature>
<keyword evidence="5" id="KW-1185">Reference proteome</keyword>
<dbReference type="InterPro" id="IPR021860">
    <property type="entry name" value="Peptidase_S12_Pab87-rel_C"/>
</dbReference>
<dbReference type="Pfam" id="PF00144">
    <property type="entry name" value="Beta-lactamase"/>
    <property type="match status" value="1"/>
</dbReference>
<proteinExistence type="predicted"/>
<comment type="caution">
    <text evidence="4">The sequence shown here is derived from an EMBL/GenBank/DDBJ whole genome shotgun (WGS) entry which is preliminary data.</text>
</comment>
<evidence type="ECO:0000313" key="4">
    <source>
        <dbReference type="EMBL" id="MBC3765661.1"/>
    </source>
</evidence>
<dbReference type="Proteomes" id="UP000601768">
    <property type="component" value="Unassembled WGS sequence"/>
</dbReference>
<dbReference type="InterPro" id="IPR012338">
    <property type="entry name" value="Beta-lactam/transpept-like"/>
</dbReference>
<sequence length="515" mass="58118">MKSLLIIAGILCVPTVAAKPISSKQLDKVAQRVLEEYRVPGAVVGIVQHGKVVQAKSYGVKNIQTGEKVDEFTLFKIASNSKAFTTAALAILVDEGKIRWDDKVVKYLPDFKLHDPWITAHFNIIDLLTHRSGLGLGAGDLMIWPKPSTFSRQEVIHNLRYLQPAGEFRANYAYDNLLYIVAGEIVPAVTGMQWEDFVEQRIMRPLGMQHCFAGKVAREQLADVAKPHGVIEGKLQVIDRPEREGPAVASAAGGIKCSLHDILLWLQMHLDEGQFGDNKQLISAQQHQMLWSPQTIMPLYDSDKRLNNSHFSSYALGWRLNDMNGYLRVHHTGSLAGMYSYVSFIPELDLGVVVLLNQQSSGARNALMYSVLKSYLPVEKHDWVKEFLPKSRTKTSDNKQPVQSTKTVYVLDKQTKLSQYAGRYQDNWLGEFSVVLENNALVMRSKRVPKFVGSMTPIAPNQFVVRWYDRSLEADAIATFFADEEGVFNSMKLLPESEDIDFSYDFQDLDFQRTE</sequence>
<name>A0A8J6IRW8_9ALTE</name>
<dbReference type="Pfam" id="PF11954">
    <property type="entry name" value="DUF3471"/>
    <property type="match status" value="1"/>
</dbReference>